<dbReference type="GO" id="GO:0010427">
    <property type="term" value="F:abscisic acid binding"/>
    <property type="evidence" value="ECO:0000318"/>
    <property type="project" value="GO_Central"/>
</dbReference>
<keyword evidence="4" id="KW-1185">Reference proteome</keyword>
<dbReference type="PANTHER" id="PTHR31213">
    <property type="entry name" value="OS08G0374000 PROTEIN-RELATED"/>
    <property type="match status" value="1"/>
</dbReference>
<dbReference type="InterPro" id="IPR023393">
    <property type="entry name" value="START-like_dom_sf"/>
</dbReference>
<sequence length="162" mass="18182">MGVTTFTEEINSPITPIRLFKALIMDSKSLIPKLLPQFVENVVLLQGDGGAGSIEQVNFTKGNPFEFVKHRIDELDKENMVCKYTMIEGDPLGQNLDFISYEIKIEESKINIGGCICKMTTNYHGIGDFFAKEEDIKDGKDSAMGIYKTVETYLIQNPNLYA</sequence>
<dbReference type="SMR" id="A0A3Q7HGV8"/>
<dbReference type="CDD" id="cd07816">
    <property type="entry name" value="Bet_v1-like"/>
    <property type="match status" value="1"/>
</dbReference>
<dbReference type="OMA" id="ITPIRLF"/>
<accession>A0A3Q7HGV8</accession>
<reference evidence="3" key="2">
    <citation type="submission" date="2019-01" db="UniProtKB">
        <authorList>
            <consortium name="EnsemblPlants"/>
        </authorList>
    </citation>
    <scope>IDENTIFICATION</scope>
    <source>
        <strain evidence="3">cv. Heinz 1706</strain>
    </source>
</reference>
<dbReference type="GO" id="GO:0005737">
    <property type="term" value="C:cytoplasm"/>
    <property type="evidence" value="ECO:0000318"/>
    <property type="project" value="GO_Central"/>
</dbReference>
<evidence type="ECO:0000256" key="1">
    <source>
        <dbReference type="ARBA" id="ARBA00009744"/>
    </source>
</evidence>
<dbReference type="GO" id="GO:0005634">
    <property type="term" value="C:nucleus"/>
    <property type="evidence" value="ECO:0000318"/>
    <property type="project" value="GO_Central"/>
</dbReference>
<dbReference type="EnsemblPlants" id="Solyc05g054380.2.1">
    <property type="protein sequence ID" value="Solyc05g054380.2.1"/>
    <property type="gene ID" value="Solyc05g054380.2"/>
</dbReference>
<dbReference type="InterPro" id="IPR050279">
    <property type="entry name" value="Plant_def-hormone_signal"/>
</dbReference>
<dbReference type="STRING" id="4081.A0A3Q7HGV8"/>
<dbReference type="GO" id="GO:0006952">
    <property type="term" value="P:defense response"/>
    <property type="evidence" value="ECO:0007669"/>
    <property type="project" value="InterPro"/>
</dbReference>
<evidence type="ECO:0000313" key="3">
    <source>
        <dbReference type="EnsemblPlants" id="Solyc05g054380.2.1"/>
    </source>
</evidence>
<dbReference type="GO" id="GO:0004864">
    <property type="term" value="F:protein phosphatase inhibitor activity"/>
    <property type="evidence" value="ECO:0000318"/>
    <property type="project" value="GO_Central"/>
</dbReference>
<dbReference type="PANTHER" id="PTHR31213:SF192">
    <property type="entry name" value="MAJOR ALLERGEN PRU AR 1-LIKE"/>
    <property type="match status" value="1"/>
</dbReference>
<dbReference type="Proteomes" id="UP000004994">
    <property type="component" value="Chromosome 5"/>
</dbReference>
<organism evidence="3">
    <name type="scientific">Solanum lycopersicum</name>
    <name type="common">Tomato</name>
    <name type="synonym">Lycopersicon esculentum</name>
    <dbReference type="NCBI Taxonomy" id="4081"/>
    <lineage>
        <taxon>Eukaryota</taxon>
        <taxon>Viridiplantae</taxon>
        <taxon>Streptophyta</taxon>
        <taxon>Embryophyta</taxon>
        <taxon>Tracheophyta</taxon>
        <taxon>Spermatophyta</taxon>
        <taxon>Magnoliopsida</taxon>
        <taxon>eudicotyledons</taxon>
        <taxon>Gunneridae</taxon>
        <taxon>Pentapetalae</taxon>
        <taxon>asterids</taxon>
        <taxon>lamiids</taxon>
        <taxon>Solanales</taxon>
        <taxon>Solanaceae</taxon>
        <taxon>Solanoideae</taxon>
        <taxon>Solaneae</taxon>
        <taxon>Solanum</taxon>
        <taxon>Solanum subgen. Lycopersicon</taxon>
    </lineage>
</organism>
<proteinExistence type="inferred from homology"/>
<protein>
    <recommendedName>
        <fullName evidence="2">Bet v I/Major latex protein domain-containing protein</fullName>
    </recommendedName>
</protein>
<dbReference type="SUPFAM" id="SSF55961">
    <property type="entry name" value="Bet v1-like"/>
    <property type="match status" value="1"/>
</dbReference>
<dbReference type="GO" id="GO:0038023">
    <property type="term" value="F:signaling receptor activity"/>
    <property type="evidence" value="ECO:0000318"/>
    <property type="project" value="GO_Central"/>
</dbReference>
<dbReference type="OrthoDB" id="1880172at2759"/>
<feature type="domain" description="Bet v I/Major latex protein" evidence="2">
    <location>
        <begin position="1"/>
        <end position="156"/>
    </location>
</feature>
<dbReference type="InterPro" id="IPR000916">
    <property type="entry name" value="Bet_v_I/MLP"/>
</dbReference>
<reference evidence="3" key="1">
    <citation type="journal article" date="2012" name="Nature">
        <title>The tomato genome sequence provides insights into fleshy fruit evolution.</title>
        <authorList>
            <consortium name="Tomato Genome Consortium"/>
        </authorList>
    </citation>
    <scope>NUCLEOTIDE SEQUENCE [LARGE SCALE GENOMIC DNA]</scope>
    <source>
        <strain evidence="3">cv. Heinz 1706</strain>
    </source>
</reference>
<comment type="similarity">
    <text evidence="1">Belongs to the BetVI family.</text>
</comment>
<dbReference type="AlphaFoldDB" id="A0A3Q7HGV8"/>
<evidence type="ECO:0000259" key="2">
    <source>
        <dbReference type="Pfam" id="PF00407"/>
    </source>
</evidence>
<dbReference type="GO" id="GO:0009738">
    <property type="term" value="P:abscisic acid-activated signaling pathway"/>
    <property type="evidence" value="ECO:0000318"/>
    <property type="project" value="GO_Central"/>
</dbReference>
<dbReference type="PRINTS" id="PR00634">
    <property type="entry name" value="BETALLERGEN"/>
</dbReference>
<name>A0A3Q7HGV8_SOLLC</name>
<dbReference type="PaxDb" id="4081-Solyc05g054380.1.1"/>
<dbReference type="Gene3D" id="3.30.530.20">
    <property type="match status" value="1"/>
</dbReference>
<gene>
    <name evidence="3" type="primary">LOC101266638</name>
</gene>
<dbReference type="Gramene" id="Solyc05g054380.2.1">
    <property type="protein sequence ID" value="Solyc05g054380.2.1"/>
    <property type="gene ID" value="Solyc05g054380.2"/>
</dbReference>
<dbReference type="Pfam" id="PF00407">
    <property type="entry name" value="Bet_v_1"/>
    <property type="match status" value="1"/>
</dbReference>
<dbReference type="InterPro" id="IPR024949">
    <property type="entry name" value="Bet_v_I_allergen"/>
</dbReference>
<dbReference type="InParanoid" id="A0A3Q7HGV8"/>
<evidence type="ECO:0000313" key="4">
    <source>
        <dbReference type="Proteomes" id="UP000004994"/>
    </source>
</evidence>
<dbReference type="FunFam" id="3.30.530.20:FF:000007">
    <property type="entry name" value="Major pollen allergen Bet v 1-A"/>
    <property type="match status" value="1"/>
</dbReference>